<sequence>MRAHYRCVAVLFISAALCLDFEDGASPAMIKHTAFEKPRTSRSLRFKDVPLSDHGTVKRSEKSVRDSCKALQDYESKLKENTHTYAFNDLSGSVSLAWIGDGTGVLLVLTTFQVPFFMIRFGHSRLYRSEDYGKTFQDVTDLINNTFIQTEFGMAIDPGNTGKVILTGDVSEGKGSRIFRSQDFGRSFTPSDLPFQPLMQISYSPENSDILSAVSVAWHREWQEDDSGALFPLQSELWLSKDFGISWKKVHDSVCLVKWGIVDTLFFTTNPNGSCSDKGTLELKKTSDYGRSFKTIGSRIYSFGLGGRFVFASVMSATGSTRMIHVSMDQGEVWNMAQLPMVGHEQFYSILAANDDMVFMHVDEAGDSGMGTIYVSDDRGTVFSKSLERHLYTSTGGDTDFTNVTSLRGVYLTSVLAHDGSMRTVVTFDQGGKWRPLKKPWNGECDSTAGDPNLCRLHIHASYSTSMKLNVPMLPLSEPNAVGLVLAHAAALCFAGSVGEAVSVLSPDVFVSNDGGYTWFRVLRGPHHYAILDSGGLLAAVEHNPNHPVSQIKFSTDEGQCWNVYNFTEEPLYFTGLASEPGARSMNLSLWGYRESTISQYWVSVTIDFSRLVSRDCGEEDYVQWLAHSDNTSNPTDGCLLGYKERFLRLRKDSVCWKGRDYIINNQPTPCVCTIDDFLCDFGYYRPENSSECVEQPDLKDHMLEFCLHSHTERLQTSGYRKIPGDQCEGGLQPERQLMDLSKTCVSNLLRPELLSEAHSGSTGPVIAVVITILLISAVAGVLLVKKYVCGGRFLVHRYSEMQRHVEANGIEGVDDVDIVEAGKMHYNDDSDEDLLD</sequence>
<organism evidence="8 9">
    <name type="scientific">Electrophorus voltai</name>
    <dbReference type="NCBI Taxonomy" id="2609070"/>
    <lineage>
        <taxon>Eukaryota</taxon>
        <taxon>Metazoa</taxon>
        <taxon>Chordata</taxon>
        <taxon>Craniata</taxon>
        <taxon>Vertebrata</taxon>
        <taxon>Euteleostomi</taxon>
        <taxon>Actinopterygii</taxon>
        <taxon>Neopterygii</taxon>
        <taxon>Teleostei</taxon>
        <taxon>Ostariophysi</taxon>
        <taxon>Gymnotiformes</taxon>
        <taxon>Gymnotoidei</taxon>
        <taxon>Gymnotidae</taxon>
        <taxon>Electrophorus</taxon>
    </lineage>
</organism>
<keyword evidence="5" id="KW-0812">Transmembrane</keyword>
<evidence type="ECO:0000256" key="5">
    <source>
        <dbReference type="SAM" id="Phobius"/>
    </source>
</evidence>
<gene>
    <name evidence="8" type="ORF">P4O66_006482</name>
</gene>
<dbReference type="Gene3D" id="2.130.10.10">
    <property type="entry name" value="YVTN repeat-like/Quinoprotein amine dehydrogenase"/>
    <property type="match status" value="2"/>
</dbReference>
<keyword evidence="6" id="KW-0732">Signal</keyword>
<feature type="domain" description="VPS10" evidence="7">
    <location>
        <begin position="115"/>
        <end position="750"/>
    </location>
</feature>
<evidence type="ECO:0000256" key="3">
    <source>
        <dbReference type="ARBA" id="ARBA00023136"/>
    </source>
</evidence>
<dbReference type="GO" id="GO:0005829">
    <property type="term" value="C:cytosol"/>
    <property type="evidence" value="ECO:0007669"/>
    <property type="project" value="GOC"/>
</dbReference>
<dbReference type="InterPro" id="IPR031777">
    <property type="entry name" value="Sortilin_C"/>
</dbReference>
<keyword evidence="3 5" id="KW-0472">Membrane</keyword>
<comment type="caution">
    <text evidence="8">The sequence shown here is derived from an EMBL/GenBank/DDBJ whole genome shotgun (WGS) entry which is preliminary data.</text>
</comment>
<dbReference type="GO" id="GO:0006895">
    <property type="term" value="P:Golgi to endosome transport"/>
    <property type="evidence" value="ECO:0007669"/>
    <property type="project" value="TreeGrafter"/>
</dbReference>
<accession>A0AAD9E2E5</accession>
<evidence type="ECO:0000259" key="7">
    <source>
        <dbReference type="SMART" id="SM00602"/>
    </source>
</evidence>
<dbReference type="InterPro" id="IPR050310">
    <property type="entry name" value="VPS10-sortilin"/>
</dbReference>
<dbReference type="PANTHER" id="PTHR12106">
    <property type="entry name" value="SORTILIN RELATED"/>
    <property type="match status" value="1"/>
</dbReference>
<dbReference type="InterPro" id="IPR031778">
    <property type="entry name" value="Sortilin_N"/>
</dbReference>
<dbReference type="Proteomes" id="UP001239994">
    <property type="component" value="Unassembled WGS sequence"/>
</dbReference>
<dbReference type="InterPro" id="IPR006581">
    <property type="entry name" value="VPS10"/>
</dbReference>
<dbReference type="InterPro" id="IPR015943">
    <property type="entry name" value="WD40/YVTN_repeat-like_dom_sf"/>
</dbReference>
<keyword evidence="5" id="KW-1133">Transmembrane helix</keyword>
<dbReference type="Gene3D" id="2.10.70.80">
    <property type="match status" value="1"/>
</dbReference>
<dbReference type="Gene3D" id="3.30.60.270">
    <property type="match status" value="1"/>
</dbReference>
<dbReference type="Pfam" id="PF15901">
    <property type="entry name" value="Sortilin_C"/>
    <property type="match status" value="1"/>
</dbReference>
<keyword evidence="2" id="KW-0677">Repeat</keyword>
<feature type="transmembrane region" description="Helical" evidence="5">
    <location>
        <begin position="766"/>
        <end position="785"/>
    </location>
</feature>
<evidence type="ECO:0000256" key="6">
    <source>
        <dbReference type="SAM" id="SignalP"/>
    </source>
</evidence>
<dbReference type="SUPFAM" id="SSF110296">
    <property type="entry name" value="Oligoxyloglucan reducing end-specific cellobiohydrolase"/>
    <property type="match status" value="1"/>
</dbReference>
<dbReference type="GO" id="GO:0005794">
    <property type="term" value="C:Golgi apparatus"/>
    <property type="evidence" value="ECO:0007669"/>
    <property type="project" value="TreeGrafter"/>
</dbReference>
<evidence type="ECO:0000313" key="8">
    <source>
        <dbReference type="EMBL" id="KAK1799967.1"/>
    </source>
</evidence>
<feature type="chain" id="PRO_5042203422" description="VPS10 domain-containing protein" evidence="6">
    <location>
        <begin position="19"/>
        <end position="837"/>
    </location>
</feature>
<name>A0AAD9E2E5_9TELE</name>
<dbReference type="GO" id="GO:0006897">
    <property type="term" value="P:endocytosis"/>
    <property type="evidence" value="ECO:0007669"/>
    <property type="project" value="TreeGrafter"/>
</dbReference>
<dbReference type="EMBL" id="JAROKS010000011">
    <property type="protein sequence ID" value="KAK1799967.1"/>
    <property type="molecule type" value="Genomic_DNA"/>
</dbReference>
<dbReference type="GO" id="GO:0016020">
    <property type="term" value="C:membrane"/>
    <property type="evidence" value="ECO:0007669"/>
    <property type="project" value="UniProtKB-SubCell"/>
</dbReference>
<dbReference type="AlphaFoldDB" id="A0AAD9E2E5"/>
<dbReference type="GO" id="GO:0016050">
    <property type="term" value="P:vesicle organization"/>
    <property type="evidence" value="ECO:0007669"/>
    <property type="project" value="TreeGrafter"/>
</dbReference>
<protein>
    <recommendedName>
        <fullName evidence="7">VPS10 domain-containing protein</fullName>
    </recommendedName>
</protein>
<dbReference type="Pfam" id="PF15902">
    <property type="entry name" value="Sortilin-Vps10"/>
    <property type="match status" value="1"/>
</dbReference>
<evidence type="ECO:0000256" key="1">
    <source>
        <dbReference type="ARBA" id="ARBA00004370"/>
    </source>
</evidence>
<dbReference type="PANTHER" id="PTHR12106:SF41">
    <property type="entry name" value="SORTILIN"/>
    <property type="match status" value="1"/>
</dbReference>
<keyword evidence="9" id="KW-1185">Reference proteome</keyword>
<feature type="signal peptide" evidence="6">
    <location>
        <begin position="1"/>
        <end position="18"/>
    </location>
</feature>
<dbReference type="SMART" id="SM00602">
    <property type="entry name" value="VPS10"/>
    <property type="match status" value="1"/>
</dbReference>
<proteinExistence type="predicted"/>
<evidence type="ECO:0000313" key="9">
    <source>
        <dbReference type="Proteomes" id="UP001239994"/>
    </source>
</evidence>
<comment type="subcellular location">
    <subcellularLocation>
        <location evidence="1">Membrane</location>
    </subcellularLocation>
</comment>
<reference evidence="8" key="1">
    <citation type="submission" date="2023-03" db="EMBL/GenBank/DDBJ databases">
        <title>Electrophorus voltai genome.</title>
        <authorList>
            <person name="Bian C."/>
        </authorList>
    </citation>
    <scope>NUCLEOTIDE SEQUENCE</scope>
    <source>
        <strain evidence="8">CB-2022</strain>
        <tissue evidence="8">Muscle</tissue>
    </source>
</reference>
<evidence type="ECO:0000256" key="2">
    <source>
        <dbReference type="ARBA" id="ARBA00022737"/>
    </source>
</evidence>
<keyword evidence="4" id="KW-0325">Glycoprotein</keyword>
<evidence type="ECO:0000256" key="4">
    <source>
        <dbReference type="ARBA" id="ARBA00023180"/>
    </source>
</evidence>